<protein>
    <recommendedName>
        <fullName evidence="5">Cell division protein FtsL</fullName>
    </recommendedName>
</protein>
<feature type="coiled-coil region" evidence="1">
    <location>
        <begin position="90"/>
        <end position="117"/>
    </location>
</feature>
<name>A0A7G9G9C8_9FIRM</name>
<evidence type="ECO:0000256" key="2">
    <source>
        <dbReference type="SAM" id="Phobius"/>
    </source>
</evidence>
<proteinExistence type="predicted"/>
<evidence type="ECO:0000313" key="3">
    <source>
        <dbReference type="EMBL" id="QNM07410.1"/>
    </source>
</evidence>
<dbReference type="Proteomes" id="UP000515860">
    <property type="component" value="Chromosome"/>
</dbReference>
<keyword evidence="1" id="KW-0175">Coiled coil</keyword>
<evidence type="ECO:0000313" key="4">
    <source>
        <dbReference type="Proteomes" id="UP000515860"/>
    </source>
</evidence>
<gene>
    <name evidence="3" type="ORF">H9Q79_10725</name>
</gene>
<sequence>MARAARRVNSRSEKSRIQNYEDGNAVRQIYELPEEEYESRRSAKPRVSTQVRKNRVRARNISVGYVMFLAVICVATLFLCVNYLQMKATLTTQNETIASMESQLSKLKADNDAYYNQAMASVTLEDVKDAALNRLGMHYATESQIQYYDTTENSYVRQYQNVPNE</sequence>
<keyword evidence="2" id="KW-1133">Transmembrane helix</keyword>
<feature type="transmembrane region" description="Helical" evidence="2">
    <location>
        <begin position="62"/>
        <end position="84"/>
    </location>
</feature>
<accession>A0A7G9G9C8</accession>
<keyword evidence="4" id="KW-1185">Reference proteome</keyword>
<dbReference type="RefSeq" id="WP_249328267.1">
    <property type="nucleotide sequence ID" value="NZ_CP060635.1"/>
</dbReference>
<organism evidence="3 4">
    <name type="scientific">Wansuia hejianensis</name>
    <dbReference type="NCBI Taxonomy" id="2763667"/>
    <lineage>
        <taxon>Bacteria</taxon>
        <taxon>Bacillati</taxon>
        <taxon>Bacillota</taxon>
        <taxon>Clostridia</taxon>
        <taxon>Lachnospirales</taxon>
        <taxon>Lachnospiraceae</taxon>
        <taxon>Wansuia</taxon>
    </lineage>
</organism>
<evidence type="ECO:0008006" key="5">
    <source>
        <dbReference type="Google" id="ProtNLM"/>
    </source>
</evidence>
<dbReference type="KEGG" id="whj:H9Q79_10725"/>
<keyword evidence="2" id="KW-0812">Transmembrane</keyword>
<dbReference type="AlphaFoldDB" id="A0A7G9G9C8"/>
<keyword evidence="2" id="KW-0472">Membrane</keyword>
<evidence type="ECO:0000256" key="1">
    <source>
        <dbReference type="SAM" id="Coils"/>
    </source>
</evidence>
<reference evidence="3 4" key="1">
    <citation type="submission" date="2020-08" db="EMBL/GenBank/DDBJ databases">
        <authorList>
            <person name="Liu C."/>
            <person name="Sun Q."/>
        </authorList>
    </citation>
    <scope>NUCLEOTIDE SEQUENCE [LARGE SCALE GENOMIC DNA]</scope>
    <source>
        <strain evidence="3 4">NSJ-29</strain>
    </source>
</reference>
<dbReference type="EMBL" id="CP060635">
    <property type="protein sequence ID" value="QNM07410.1"/>
    <property type="molecule type" value="Genomic_DNA"/>
</dbReference>